<evidence type="ECO:0000256" key="1">
    <source>
        <dbReference type="HAMAP-Rule" id="MF_00677"/>
    </source>
</evidence>
<feature type="domain" description="UPF0261" evidence="3">
    <location>
        <begin position="52"/>
        <end position="232"/>
    </location>
</feature>
<evidence type="ECO:0000313" key="5">
    <source>
        <dbReference type="EMBL" id="RMI43627.1"/>
    </source>
</evidence>
<dbReference type="NCBIfam" id="NF002673">
    <property type="entry name" value="PRK02399.1-1"/>
    <property type="match status" value="1"/>
</dbReference>
<reference evidence="5 6" key="1">
    <citation type="submission" date="2018-10" db="EMBL/GenBank/DDBJ databases">
        <title>Isolation from soil.</title>
        <authorList>
            <person name="Hu J."/>
        </authorList>
    </citation>
    <scope>NUCLEOTIDE SEQUENCE [LARGE SCALE GENOMIC DNA]</scope>
    <source>
        <strain evidence="5 6">NEAU-Ht49</strain>
    </source>
</reference>
<name>A0A3M2M1Y4_9ACTN</name>
<proteinExistence type="inferred from homology"/>
<dbReference type="InterPro" id="IPR044122">
    <property type="entry name" value="UPF0261_N"/>
</dbReference>
<dbReference type="Pfam" id="PF23189">
    <property type="entry name" value="UPF0261_C"/>
    <property type="match status" value="1"/>
</dbReference>
<dbReference type="OrthoDB" id="9776369at2"/>
<organism evidence="5 6">
    <name type="scientific">Actinomadura harenae</name>
    <dbReference type="NCBI Taxonomy" id="2483351"/>
    <lineage>
        <taxon>Bacteria</taxon>
        <taxon>Bacillati</taxon>
        <taxon>Actinomycetota</taxon>
        <taxon>Actinomycetes</taxon>
        <taxon>Streptosporangiales</taxon>
        <taxon>Thermomonosporaceae</taxon>
        <taxon>Actinomadura</taxon>
    </lineage>
</organism>
<comment type="caution">
    <text evidence="5">The sequence shown here is derived from an EMBL/GenBank/DDBJ whole genome shotgun (WGS) entry which is preliminary data.</text>
</comment>
<feature type="domain" description="UPF0261" evidence="4">
    <location>
        <begin position="240"/>
        <end position="456"/>
    </location>
</feature>
<dbReference type="Gene3D" id="3.40.50.12030">
    <property type="entry name" value="Uncharacterised protein family UPF0261, NC domain"/>
    <property type="match status" value="1"/>
</dbReference>
<evidence type="ECO:0000259" key="4">
    <source>
        <dbReference type="Pfam" id="PF23189"/>
    </source>
</evidence>
<sequence length="458" mass="46928">MAHAPPPPKDRARVPTRVPNRASRRCPSGSLSVASGASREVASLVAGGNGRTAYVVGTFDTKGAELRYAAELVAATGTPVLTVDVSTGGHGGTNAGADTSPGASPGADVTAAEVAASHPDGADAVFTGDRGTSVSAMAVAFERFLAGRGDVAGVLGLGGSGGTAIIAPALRALPVGVPKLLVSTVAAGDVGPYVGVSDLAMMHSVTDVAGLNRISRKVIGNAAHALAGMVAHPVPDAEDRPAVALTMFGVTTPCVTAVAERLAADHDPLVFHAVGTGGRAMEALTGDGLINAVLDITTTEICDLIAGGVFSAGPDRLDVFARVDVPYVGSCGALDMVNFGARDTVPERYADRLFYEHNAQVTLMRTTPGECREIAEFIAAKLNAMKGPVRFLLPEGGVSALDAPGLPFWDPEADRVLFETLEARVEQTADRRLVRSPHNINDPEFAAALVAAFQEVSR</sequence>
<keyword evidence="6" id="KW-1185">Reference proteome</keyword>
<dbReference type="InterPro" id="IPR051353">
    <property type="entry name" value="Tobamovirus_resist_UPF0261"/>
</dbReference>
<protein>
    <recommendedName>
        <fullName evidence="1">UPF0261 protein EBO15_15405</fullName>
    </recommendedName>
</protein>
<dbReference type="NCBIfam" id="NF002674">
    <property type="entry name" value="PRK02399.1-2"/>
    <property type="match status" value="1"/>
</dbReference>
<dbReference type="PIRSF" id="PIRSF033271">
    <property type="entry name" value="UCP033271"/>
    <property type="match status" value="1"/>
</dbReference>
<evidence type="ECO:0000313" key="6">
    <source>
        <dbReference type="Proteomes" id="UP000282674"/>
    </source>
</evidence>
<dbReference type="PANTHER" id="PTHR31862:SF1">
    <property type="entry name" value="UPF0261 DOMAIN PROTEIN (AFU_ORTHOLOGUE AFUA_1G10120)"/>
    <property type="match status" value="1"/>
</dbReference>
<feature type="region of interest" description="Disordered" evidence="2">
    <location>
        <begin position="86"/>
        <end position="107"/>
    </location>
</feature>
<dbReference type="EMBL" id="RFFG01000024">
    <property type="protein sequence ID" value="RMI43627.1"/>
    <property type="molecule type" value="Genomic_DNA"/>
</dbReference>
<comment type="similarity">
    <text evidence="1">Belongs to the UPF0261 family.</text>
</comment>
<dbReference type="CDD" id="cd15488">
    <property type="entry name" value="Tm-1-like"/>
    <property type="match status" value="1"/>
</dbReference>
<gene>
    <name evidence="5" type="ORF">EBO15_15405</name>
</gene>
<dbReference type="PANTHER" id="PTHR31862">
    <property type="entry name" value="UPF0261 DOMAIN PROTEIN (AFU_ORTHOLOGUE AFUA_1G10120)"/>
    <property type="match status" value="1"/>
</dbReference>
<dbReference type="AlphaFoldDB" id="A0A3M2M1Y4"/>
<evidence type="ECO:0000256" key="2">
    <source>
        <dbReference type="SAM" id="MobiDB-lite"/>
    </source>
</evidence>
<dbReference type="Gene3D" id="3.40.50.12020">
    <property type="entry name" value="Uncharacterised protein family UPF0261, NN domain"/>
    <property type="match status" value="1"/>
</dbReference>
<dbReference type="Proteomes" id="UP000282674">
    <property type="component" value="Unassembled WGS sequence"/>
</dbReference>
<accession>A0A3M2M1Y4</accession>
<dbReference type="InterPro" id="IPR008322">
    <property type="entry name" value="UPF0261"/>
</dbReference>
<dbReference type="HAMAP" id="MF_00677">
    <property type="entry name" value="UPF0261"/>
    <property type="match status" value="1"/>
</dbReference>
<feature type="region of interest" description="Disordered" evidence="2">
    <location>
        <begin position="1"/>
        <end position="32"/>
    </location>
</feature>
<evidence type="ECO:0000259" key="3">
    <source>
        <dbReference type="Pfam" id="PF06792"/>
    </source>
</evidence>
<dbReference type="InterPro" id="IPR056778">
    <property type="entry name" value="UPF0261_C"/>
</dbReference>
<dbReference type="Pfam" id="PF06792">
    <property type="entry name" value="UPF0261"/>
    <property type="match status" value="1"/>
</dbReference>